<gene>
    <name evidence="1" type="ORF">COMA1_40055</name>
</gene>
<protein>
    <submittedName>
        <fullName evidence="1">Uncharacterized protein</fullName>
    </submittedName>
</protein>
<evidence type="ECO:0000313" key="2">
    <source>
        <dbReference type="Proteomes" id="UP000199032"/>
    </source>
</evidence>
<keyword evidence="2" id="KW-1185">Reference proteome</keyword>
<dbReference type="Proteomes" id="UP000199032">
    <property type="component" value="Unassembled WGS sequence"/>
</dbReference>
<dbReference type="AlphaFoldDB" id="A0A0S4LJK1"/>
<name>A0A0S4LJK1_9BACT</name>
<dbReference type="STRING" id="1742972.COMA1_40055"/>
<proteinExistence type="predicted"/>
<dbReference type="EMBL" id="CZQA01000010">
    <property type="protein sequence ID" value="CUS37439.1"/>
    <property type="molecule type" value="Genomic_DNA"/>
</dbReference>
<evidence type="ECO:0000313" key="1">
    <source>
        <dbReference type="EMBL" id="CUS37439.1"/>
    </source>
</evidence>
<organism evidence="1 2">
    <name type="scientific">Candidatus Nitrospira nitrosa</name>
    <dbReference type="NCBI Taxonomy" id="1742972"/>
    <lineage>
        <taxon>Bacteria</taxon>
        <taxon>Pseudomonadati</taxon>
        <taxon>Nitrospirota</taxon>
        <taxon>Nitrospiria</taxon>
        <taxon>Nitrospirales</taxon>
        <taxon>Nitrospiraceae</taxon>
        <taxon>Nitrospira</taxon>
    </lineage>
</organism>
<reference evidence="1 2" key="1">
    <citation type="submission" date="2015-10" db="EMBL/GenBank/DDBJ databases">
        <authorList>
            <person name="Gilbert D.G."/>
        </authorList>
    </citation>
    <scope>NUCLEOTIDE SEQUENCE [LARGE SCALE GENOMIC DNA]</scope>
    <source>
        <strain evidence="1">COMA1</strain>
    </source>
</reference>
<accession>A0A0S4LJK1</accession>
<sequence length="131" mass="14475">MEAIKQGVITTSTKAELMKLEGEQQRLETAMRRSRSKADRVTDFLPDTIGRFKTALKNLITVTQHSVDKARGILWDLMGAQIVLHPTSDGASRYPTAQVSGDYAGLYRMVTGKIMLVEGRGVEPPTPTLRT</sequence>